<keyword evidence="5" id="KW-0732">Signal</keyword>
<dbReference type="GO" id="GO:0016491">
    <property type="term" value="F:oxidoreductase activity"/>
    <property type="evidence" value="ECO:0007669"/>
    <property type="project" value="InterPro"/>
</dbReference>
<dbReference type="CDD" id="cd02966">
    <property type="entry name" value="TlpA_like_family"/>
    <property type="match status" value="1"/>
</dbReference>
<dbReference type="RefSeq" id="WP_177192161.1">
    <property type="nucleotide sequence ID" value="NZ_FOJG01000001.1"/>
</dbReference>
<dbReference type="SUPFAM" id="SSF52833">
    <property type="entry name" value="Thioredoxin-like"/>
    <property type="match status" value="1"/>
</dbReference>
<evidence type="ECO:0000259" key="6">
    <source>
        <dbReference type="PROSITE" id="PS51352"/>
    </source>
</evidence>
<accession>A0A1I0RH18</accession>
<gene>
    <name evidence="7" type="ORF">SAMN04488122_2825</name>
</gene>
<dbReference type="InterPro" id="IPR013766">
    <property type="entry name" value="Thioredoxin_domain"/>
</dbReference>
<dbReference type="Pfam" id="PF00578">
    <property type="entry name" value="AhpC-TSA"/>
    <property type="match status" value="1"/>
</dbReference>
<organism evidence="7 8">
    <name type="scientific">Chitinophaga arvensicola</name>
    <dbReference type="NCBI Taxonomy" id="29529"/>
    <lineage>
        <taxon>Bacteria</taxon>
        <taxon>Pseudomonadati</taxon>
        <taxon>Bacteroidota</taxon>
        <taxon>Chitinophagia</taxon>
        <taxon>Chitinophagales</taxon>
        <taxon>Chitinophagaceae</taxon>
        <taxon>Chitinophaga</taxon>
    </lineage>
</organism>
<dbReference type="InterPro" id="IPR036249">
    <property type="entry name" value="Thioredoxin-like_sf"/>
</dbReference>
<dbReference type="PANTHER" id="PTHR42852:SF6">
    <property type="entry name" value="THIOL:DISULFIDE INTERCHANGE PROTEIN DSBE"/>
    <property type="match status" value="1"/>
</dbReference>
<proteinExistence type="predicted"/>
<dbReference type="STRING" id="29529.SAMN04488122_2825"/>
<feature type="chain" id="PRO_5011577462" evidence="5">
    <location>
        <begin position="26"/>
        <end position="382"/>
    </location>
</feature>
<evidence type="ECO:0000313" key="8">
    <source>
        <dbReference type="Proteomes" id="UP000199310"/>
    </source>
</evidence>
<evidence type="ECO:0000256" key="2">
    <source>
        <dbReference type="ARBA" id="ARBA00022748"/>
    </source>
</evidence>
<evidence type="ECO:0000313" key="7">
    <source>
        <dbReference type="EMBL" id="SEW40165.1"/>
    </source>
</evidence>
<comment type="subcellular location">
    <subcellularLocation>
        <location evidence="1">Cell envelope</location>
    </subcellularLocation>
</comment>
<dbReference type="EMBL" id="FOJG01000001">
    <property type="protein sequence ID" value="SEW40165.1"/>
    <property type="molecule type" value="Genomic_DNA"/>
</dbReference>
<keyword evidence="2" id="KW-0201">Cytochrome c-type biogenesis</keyword>
<evidence type="ECO:0000256" key="3">
    <source>
        <dbReference type="ARBA" id="ARBA00023157"/>
    </source>
</evidence>
<feature type="domain" description="Thioredoxin" evidence="6">
    <location>
        <begin position="246"/>
        <end position="382"/>
    </location>
</feature>
<sequence length="382" mass="42821">MRKLAHYIKLLICLLLILSGEKANAQAALVQKAIDKVGSYQHLKYQLVSKIREYTDDTMVSIHKDLLLKAPGDTNFGYFFRMEALNPGNSLPYIAVYNGKNLAELHPQDSTYTIDKIKPYPFAGSLPGYLKVISNLLKKKPSEMAADTTIDAHPCSHVVLNTYDTVINKEHLYTRIHIFIDQLSGLPVRIMANSRSANTGDGITDYYLEFRYTNYELTESPQDLVAVSVPEGFHLPLVQTPVPVLLAAGTVAPDWELYSSDGRKLSLSQLKGKVVLLDFFFIGCMPCMQSLKPLNRLHEKYKNVEFVSLTSRDSKSSVTKFRGKYNISYPIYTDAADVEAQYHVTGFPTFYFIDKKGTIASVLVGYGDDFEQKVAATLDSLL</sequence>
<dbReference type="InterPro" id="IPR050553">
    <property type="entry name" value="Thioredoxin_ResA/DsbE_sf"/>
</dbReference>
<keyword evidence="8" id="KW-1185">Reference proteome</keyword>
<dbReference type="Gene3D" id="3.40.30.10">
    <property type="entry name" value="Glutaredoxin"/>
    <property type="match status" value="1"/>
</dbReference>
<name>A0A1I0RH18_9BACT</name>
<evidence type="ECO:0000256" key="4">
    <source>
        <dbReference type="ARBA" id="ARBA00023284"/>
    </source>
</evidence>
<reference evidence="8" key="1">
    <citation type="submission" date="2016-10" db="EMBL/GenBank/DDBJ databases">
        <authorList>
            <person name="Varghese N."/>
            <person name="Submissions S."/>
        </authorList>
    </citation>
    <scope>NUCLEOTIDE SEQUENCE [LARGE SCALE GENOMIC DNA]</scope>
    <source>
        <strain evidence="8">DSM 3695</strain>
    </source>
</reference>
<keyword evidence="4" id="KW-0676">Redox-active center</keyword>
<dbReference type="GO" id="GO:0030313">
    <property type="term" value="C:cell envelope"/>
    <property type="evidence" value="ECO:0007669"/>
    <property type="project" value="UniProtKB-SubCell"/>
</dbReference>
<dbReference type="AlphaFoldDB" id="A0A1I0RH18"/>
<dbReference type="InterPro" id="IPR000866">
    <property type="entry name" value="AhpC/TSA"/>
</dbReference>
<dbReference type="Proteomes" id="UP000199310">
    <property type="component" value="Unassembled WGS sequence"/>
</dbReference>
<evidence type="ECO:0000256" key="1">
    <source>
        <dbReference type="ARBA" id="ARBA00004196"/>
    </source>
</evidence>
<feature type="signal peptide" evidence="5">
    <location>
        <begin position="1"/>
        <end position="25"/>
    </location>
</feature>
<dbReference type="GO" id="GO:0016209">
    <property type="term" value="F:antioxidant activity"/>
    <property type="evidence" value="ECO:0007669"/>
    <property type="project" value="InterPro"/>
</dbReference>
<protein>
    <submittedName>
        <fullName evidence="7">Peroxiredoxin</fullName>
    </submittedName>
</protein>
<dbReference type="PANTHER" id="PTHR42852">
    <property type="entry name" value="THIOL:DISULFIDE INTERCHANGE PROTEIN DSBE"/>
    <property type="match status" value="1"/>
</dbReference>
<dbReference type="PROSITE" id="PS51352">
    <property type="entry name" value="THIOREDOXIN_2"/>
    <property type="match status" value="1"/>
</dbReference>
<evidence type="ECO:0000256" key="5">
    <source>
        <dbReference type="SAM" id="SignalP"/>
    </source>
</evidence>
<keyword evidence="3" id="KW-1015">Disulfide bond</keyword>
<dbReference type="GO" id="GO:0017004">
    <property type="term" value="P:cytochrome complex assembly"/>
    <property type="evidence" value="ECO:0007669"/>
    <property type="project" value="UniProtKB-KW"/>
</dbReference>